<sequence length="143" mass="16679">MVVDEQVPLLFQFFILCSIFQLRLFDFLDLESQQVDSLDRFFLVRLQFDQLLACIHIFGISIEIGRFDFSQFIPGKLIQQVDMFLRIHQFLMLVLPVDIDQRFAYFTQSRNCHDCTVDAGNVFAVSGKFPLQQNLVPVCFDSV</sequence>
<dbReference type="AlphaFoldDB" id="A0A645A6R9"/>
<accession>A0A645A6R9</accession>
<proteinExistence type="predicted"/>
<reference evidence="1" key="1">
    <citation type="submission" date="2019-08" db="EMBL/GenBank/DDBJ databases">
        <authorList>
            <person name="Kucharzyk K."/>
            <person name="Murdoch R.W."/>
            <person name="Higgins S."/>
            <person name="Loffler F."/>
        </authorList>
    </citation>
    <scope>NUCLEOTIDE SEQUENCE</scope>
</reference>
<protein>
    <submittedName>
        <fullName evidence="1">Uncharacterized protein</fullName>
    </submittedName>
</protein>
<comment type="caution">
    <text evidence="1">The sequence shown here is derived from an EMBL/GenBank/DDBJ whole genome shotgun (WGS) entry which is preliminary data.</text>
</comment>
<name>A0A645A6R9_9ZZZZ</name>
<evidence type="ECO:0000313" key="1">
    <source>
        <dbReference type="EMBL" id="MPM48757.1"/>
    </source>
</evidence>
<gene>
    <name evidence="1" type="ORF">SDC9_95484</name>
</gene>
<organism evidence="1">
    <name type="scientific">bioreactor metagenome</name>
    <dbReference type="NCBI Taxonomy" id="1076179"/>
    <lineage>
        <taxon>unclassified sequences</taxon>
        <taxon>metagenomes</taxon>
        <taxon>ecological metagenomes</taxon>
    </lineage>
</organism>
<dbReference type="EMBL" id="VSSQ01012239">
    <property type="protein sequence ID" value="MPM48757.1"/>
    <property type="molecule type" value="Genomic_DNA"/>
</dbReference>